<name>A0AAN7A4L4_9PEZI</name>
<feature type="region of interest" description="Disordered" evidence="1">
    <location>
        <begin position="49"/>
        <end position="71"/>
    </location>
</feature>
<evidence type="ECO:0000313" key="4">
    <source>
        <dbReference type="Proteomes" id="UP001302321"/>
    </source>
</evidence>
<keyword evidence="2" id="KW-0472">Membrane</keyword>
<organism evidence="3 4">
    <name type="scientific">Triangularia setosa</name>
    <dbReference type="NCBI Taxonomy" id="2587417"/>
    <lineage>
        <taxon>Eukaryota</taxon>
        <taxon>Fungi</taxon>
        <taxon>Dikarya</taxon>
        <taxon>Ascomycota</taxon>
        <taxon>Pezizomycotina</taxon>
        <taxon>Sordariomycetes</taxon>
        <taxon>Sordariomycetidae</taxon>
        <taxon>Sordariales</taxon>
        <taxon>Podosporaceae</taxon>
        <taxon>Triangularia</taxon>
    </lineage>
</organism>
<dbReference type="EMBL" id="MU866315">
    <property type="protein sequence ID" value="KAK4173858.1"/>
    <property type="molecule type" value="Genomic_DNA"/>
</dbReference>
<dbReference type="AlphaFoldDB" id="A0AAN7A4L4"/>
<evidence type="ECO:0000256" key="1">
    <source>
        <dbReference type="SAM" id="MobiDB-lite"/>
    </source>
</evidence>
<reference evidence="3" key="2">
    <citation type="submission" date="2023-05" db="EMBL/GenBank/DDBJ databases">
        <authorList>
            <consortium name="Lawrence Berkeley National Laboratory"/>
            <person name="Steindorff A."/>
            <person name="Hensen N."/>
            <person name="Bonometti L."/>
            <person name="Westerberg I."/>
            <person name="Brannstrom I.O."/>
            <person name="Guillou S."/>
            <person name="Cros-Aarteil S."/>
            <person name="Calhoun S."/>
            <person name="Haridas S."/>
            <person name="Kuo A."/>
            <person name="Mondo S."/>
            <person name="Pangilinan J."/>
            <person name="Riley R."/>
            <person name="Labutti K."/>
            <person name="Andreopoulos B."/>
            <person name="Lipzen A."/>
            <person name="Chen C."/>
            <person name="Yanf M."/>
            <person name="Daum C."/>
            <person name="Ng V."/>
            <person name="Clum A."/>
            <person name="Ohm R."/>
            <person name="Martin F."/>
            <person name="Silar P."/>
            <person name="Natvig D."/>
            <person name="Lalanne C."/>
            <person name="Gautier V."/>
            <person name="Ament-Velasquez S.L."/>
            <person name="Kruys A."/>
            <person name="Hutchinson M.I."/>
            <person name="Powell A.J."/>
            <person name="Barry K."/>
            <person name="Miller A.N."/>
            <person name="Grigoriev I.V."/>
            <person name="Debuchy R."/>
            <person name="Gladieux P."/>
            <person name="Thoren M.H."/>
            <person name="Johannesson H."/>
        </authorList>
    </citation>
    <scope>NUCLEOTIDE SEQUENCE</scope>
    <source>
        <strain evidence="3">CBS 892.96</strain>
    </source>
</reference>
<sequence>MLLPCQVAFWDLGESVTLALLRRMDKHLGDALGSDGVLASVLGEDGTDVYRRRPTEDDDDDKENSLDGDHDKIYPDQLDKYALLVLLAAWLPMVNRYAGIFGGGFLIVWLVLCLFEGLWPFFKGIRQQVGGMSKQTGGIRLEPVGDNGPVEGLETQSEGLNNQPEGLNDQSEALFELSNDLLGFFKAVWQWIRRRFQNVKDLYNKFRPLTKEEKKELESQRRIDMIERQREAANKEGGVLVHTTRPRRRR</sequence>
<keyword evidence="4" id="KW-1185">Reference proteome</keyword>
<evidence type="ECO:0000313" key="3">
    <source>
        <dbReference type="EMBL" id="KAK4173858.1"/>
    </source>
</evidence>
<gene>
    <name evidence="3" type="ORF">QBC36DRAFT_313485</name>
</gene>
<keyword evidence="2" id="KW-1133">Transmembrane helix</keyword>
<proteinExistence type="predicted"/>
<protein>
    <submittedName>
        <fullName evidence="3">Uncharacterized protein</fullName>
    </submittedName>
</protein>
<reference evidence="3" key="1">
    <citation type="journal article" date="2023" name="Mol. Phylogenet. Evol.">
        <title>Genome-scale phylogeny and comparative genomics of the fungal order Sordariales.</title>
        <authorList>
            <person name="Hensen N."/>
            <person name="Bonometti L."/>
            <person name="Westerberg I."/>
            <person name="Brannstrom I.O."/>
            <person name="Guillou S."/>
            <person name="Cros-Aarteil S."/>
            <person name="Calhoun S."/>
            <person name="Haridas S."/>
            <person name="Kuo A."/>
            <person name="Mondo S."/>
            <person name="Pangilinan J."/>
            <person name="Riley R."/>
            <person name="LaButti K."/>
            <person name="Andreopoulos B."/>
            <person name="Lipzen A."/>
            <person name="Chen C."/>
            <person name="Yan M."/>
            <person name="Daum C."/>
            <person name="Ng V."/>
            <person name="Clum A."/>
            <person name="Steindorff A."/>
            <person name="Ohm R.A."/>
            <person name="Martin F."/>
            <person name="Silar P."/>
            <person name="Natvig D.O."/>
            <person name="Lalanne C."/>
            <person name="Gautier V."/>
            <person name="Ament-Velasquez S.L."/>
            <person name="Kruys A."/>
            <person name="Hutchinson M.I."/>
            <person name="Powell A.J."/>
            <person name="Barry K."/>
            <person name="Miller A.N."/>
            <person name="Grigoriev I.V."/>
            <person name="Debuchy R."/>
            <person name="Gladieux P."/>
            <person name="Hiltunen Thoren M."/>
            <person name="Johannesson H."/>
        </authorList>
    </citation>
    <scope>NUCLEOTIDE SEQUENCE</scope>
    <source>
        <strain evidence="3">CBS 892.96</strain>
    </source>
</reference>
<accession>A0AAN7A4L4</accession>
<comment type="caution">
    <text evidence="3">The sequence shown here is derived from an EMBL/GenBank/DDBJ whole genome shotgun (WGS) entry which is preliminary data.</text>
</comment>
<dbReference type="Proteomes" id="UP001302321">
    <property type="component" value="Unassembled WGS sequence"/>
</dbReference>
<keyword evidence="2" id="KW-0812">Transmembrane</keyword>
<feature type="transmembrane region" description="Helical" evidence="2">
    <location>
        <begin position="104"/>
        <end position="122"/>
    </location>
</feature>
<evidence type="ECO:0000256" key="2">
    <source>
        <dbReference type="SAM" id="Phobius"/>
    </source>
</evidence>